<keyword evidence="5" id="KW-1185">Reference proteome</keyword>
<dbReference type="Pfam" id="PF00732">
    <property type="entry name" value="GMC_oxred_N"/>
    <property type="match status" value="1"/>
</dbReference>
<dbReference type="AlphaFoldDB" id="A0A9P1H520"/>
<feature type="domain" description="Glucose-methanol-choline oxidoreductase N-terminal" evidence="3">
    <location>
        <begin position="95"/>
        <end position="289"/>
    </location>
</feature>
<dbReference type="GO" id="GO:0016614">
    <property type="term" value="F:oxidoreductase activity, acting on CH-OH group of donors"/>
    <property type="evidence" value="ECO:0007669"/>
    <property type="project" value="InterPro"/>
</dbReference>
<accession>A0A9P1H520</accession>
<feature type="signal peptide" evidence="2">
    <location>
        <begin position="1"/>
        <end position="19"/>
    </location>
</feature>
<evidence type="ECO:0000313" key="5">
    <source>
        <dbReference type="Proteomes" id="UP000838763"/>
    </source>
</evidence>
<dbReference type="PANTHER" id="PTHR11552:SF80">
    <property type="entry name" value="GMC OXIDOREDUCTASE"/>
    <property type="match status" value="1"/>
</dbReference>
<evidence type="ECO:0000259" key="3">
    <source>
        <dbReference type="Pfam" id="PF00732"/>
    </source>
</evidence>
<sequence length="303" mass="32587">MRINSGILTLLLVASPAVAAPAARQEASDEYDYIVIGSGPGGGPLAVNLAKAGHSHFEEEEKNKANDHGVWRTTEGRYWVGKEDPPEGAEFLGIYYPRGATVGGSSMINAMATWLPADSDWNYVVELTGDESWSAENMRDIFARIEKNNYLPEGTPGHGFDGWFETMMTTGFGPPGSGSDAPANPITESMASEIGLDPASVPELISADPNAVDPDRDTTQGIWGLPRHQRANGQRYSSRHYILESIEEGIPLTLSVNSLATKVLFEAGEPDDEEARPRATGVEYLEGKAIYGADPRSGADSED</sequence>
<protein>
    <recommendedName>
        <fullName evidence="3">Glucose-methanol-choline oxidoreductase N-terminal domain-containing protein</fullName>
    </recommendedName>
</protein>
<gene>
    <name evidence="4" type="ORF">PPNO1_LOCUS5815</name>
</gene>
<name>A0A9P1H520_9PEZI</name>
<feature type="chain" id="PRO_5040449175" description="Glucose-methanol-choline oxidoreductase N-terminal domain-containing protein" evidence="2">
    <location>
        <begin position="20"/>
        <end position="303"/>
    </location>
</feature>
<reference evidence="4" key="1">
    <citation type="submission" date="2022-11" db="EMBL/GenBank/DDBJ databases">
        <authorList>
            <person name="Scott C."/>
            <person name="Bruce N."/>
        </authorList>
    </citation>
    <scope>NUCLEOTIDE SEQUENCE</scope>
</reference>
<comment type="similarity">
    <text evidence="1">Belongs to the GMC oxidoreductase family.</text>
</comment>
<dbReference type="OrthoDB" id="269227at2759"/>
<keyword evidence="2" id="KW-0732">Signal</keyword>
<dbReference type="Proteomes" id="UP000838763">
    <property type="component" value="Unassembled WGS sequence"/>
</dbReference>
<dbReference type="PANTHER" id="PTHR11552">
    <property type="entry name" value="GLUCOSE-METHANOL-CHOLINE GMC OXIDOREDUCTASE"/>
    <property type="match status" value="1"/>
</dbReference>
<evidence type="ECO:0000313" key="4">
    <source>
        <dbReference type="EMBL" id="CAI4216153.1"/>
    </source>
</evidence>
<proteinExistence type="inferred from homology"/>
<dbReference type="InterPro" id="IPR012132">
    <property type="entry name" value="GMC_OxRdtase"/>
</dbReference>
<evidence type="ECO:0000256" key="1">
    <source>
        <dbReference type="ARBA" id="ARBA00010790"/>
    </source>
</evidence>
<dbReference type="SUPFAM" id="SSF51905">
    <property type="entry name" value="FAD/NAD(P)-binding domain"/>
    <property type="match status" value="1"/>
</dbReference>
<dbReference type="GO" id="GO:0050660">
    <property type="term" value="F:flavin adenine dinucleotide binding"/>
    <property type="evidence" value="ECO:0007669"/>
    <property type="project" value="InterPro"/>
</dbReference>
<evidence type="ECO:0000256" key="2">
    <source>
        <dbReference type="SAM" id="SignalP"/>
    </source>
</evidence>
<organism evidence="4 5">
    <name type="scientific">Parascedosporium putredinis</name>
    <dbReference type="NCBI Taxonomy" id="1442378"/>
    <lineage>
        <taxon>Eukaryota</taxon>
        <taxon>Fungi</taxon>
        <taxon>Dikarya</taxon>
        <taxon>Ascomycota</taxon>
        <taxon>Pezizomycotina</taxon>
        <taxon>Sordariomycetes</taxon>
        <taxon>Hypocreomycetidae</taxon>
        <taxon>Microascales</taxon>
        <taxon>Microascaceae</taxon>
        <taxon>Parascedosporium</taxon>
    </lineage>
</organism>
<dbReference type="EMBL" id="CALLCH030000015">
    <property type="protein sequence ID" value="CAI4216153.1"/>
    <property type="molecule type" value="Genomic_DNA"/>
</dbReference>
<dbReference type="InterPro" id="IPR000172">
    <property type="entry name" value="GMC_OxRdtase_N"/>
</dbReference>
<dbReference type="InterPro" id="IPR036188">
    <property type="entry name" value="FAD/NAD-bd_sf"/>
</dbReference>
<comment type="caution">
    <text evidence="4">The sequence shown here is derived from an EMBL/GenBank/DDBJ whole genome shotgun (WGS) entry which is preliminary data.</text>
</comment>
<dbReference type="Gene3D" id="3.50.50.60">
    <property type="entry name" value="FAD/NAD(P)-binding domain"/>
    <property type="match status" value="1"/>
</dbReference>